<dbReference type="Proteomes" id="UP000799302">
    <property type="component" value="Unassembled WGS sequence"/>
</dbReference>
<protein>
    <submittedName>
        <fullName evidence="3">Uncharacterized protein</fullName>
    </submittedName>
</protein>
<organism evidence="3 4">
    <name type="scientific">Microthyrium microscopicum</name>
    <dbReference type="NCBI Taxonomy" id="703497"/>
    <lineage>
        <taxon>Eukaryota</taxon>
        <taxon>Fungi</taxon>
        <taxon>Dikarya</taxon>
        <taxon>Ascomycota</taxon>
        <taxon>Pezizomycotina</taxon>
        <taxon>Dothideomycetes</taxon>
        <taxon>Dothideomycetes incertae sedis</taxon>
        <taxon>Microthyriales</taxon>
        <taxon>Microthyriaceae</taxon>
        <taxon>Microthyrium</taxon>
    </lineage>
</organism>
<accession>A0A6A6U933</accession>
<keyword evidence="4" id="KW-1185">Reference proteome</keyword>
<evidence type="ECO:0000313" key="3">
    <source>
        <dbReference type="EMBL" id="KAF2667404.1"/>
    </source>
</evidence>
<proteinExistence type="predicted"/>
<dbReference type="GO" id="GO:0006355">
    <property type="term" value="P:regulation of DNA-templated transcription"/>
    <property type="evidence" value="ECO:0007669"/>
    <property type="project" value="InterPro"/>
</dbReference>
<name>A0A6A6U933_9PEZI</name>
<dbReference type="GO" id="GO:0005634">
    <property type="term" value="C:nucleus"/>
    <property type="evidence" value="ECO:0007669"/>
    <property type="project" value="UniProtKB-SubCell"/>
</dbReference>
<dbReference type="SUPFAM" id="SSF47762">
    <property type="entry name" value="PAH2 domain"/>
    <property type="match status" value="1"/>
</dbReference>
<evidence type="ECO:0000313" key="4">
    <source>
        <dbReference type="Proteomes" id="UP000799302"/>
    </source>
</evidence>
<evidence type="ECO:0000256" key="2">
    <source>
        <dbReference type="ARBA" id="ARBA00023242"/>
    </source>
</evidence>
<dbReference type="AlphaFoldDB" id="A0A6A6U933"/>
<dbReference type="EMBL" id="MU004237">
    <property type="protein sequence ID" value="KAF2667404.1"/>
    <property type="molecule type" value="Genomic_DNA"/>
</dbReference>
<comment type="subcellular location">
    <subcellularLocation>
        <location evidence="1">Nucleus</location>
    </subcellularLocation>
</comment>
<sequence>MPVVGYVEYGGLVVPKFSYMEDIKTRFEDSDPDRLANFNKIFQHASLKFPVTSPADSDKSTEERNQYIRAQISTLFANEPDLIDGYNQYIKEAKDERTKMGGPQVEFVNKVNKRFENDPDRLAAFWAPYNLAMKQMLSDPPAKDPGEVWQGTYEGATAALEGESDLLEEFDAFFERVKVGNLGPI</sequence>
<reference evidence="3" key="1">
    <citation type="journal article" date="2020" name="Stud. Mycol.">
        <title>101 Dothideomycetes genomes: a test case for predicting lifestyles and emergence of pathogens.</title>
        <authorList>
            <person name="Haridas S."/>
            <person name="Albert R."/>
            <person name="Binder M."/>
            <person name="Bloem J."/>
            <person name="Labutti K."/>
            <person name="Salamov A."/>
            <person name="Andreopoulos B."/>
            <person name="Baker S."/>
            <person name="Barry K."/>
            <person name="Bills G."/>
            <person name="Bluhm B."/>
            <person name="Cannon C."/>
            <person name="Castanera R."/>
            <person name="Culley D."/>
            <person name="Daum C."/>
            <person name="Ezra D."/>
            <person name="Gonzalez J."/>
            <person name="Henrissat B."/>
            <person name="Kuo A."/>
            <person name="Liang C."/>
            <person name="Lipzen A."/>
            <person name="Lutzoni F."/>
            <person name="Magnuson J."/>
            <person name="Mondo S."/>
            <person name="Nolan M."/>
            <person name="Ohm R."/>
            <person name="Pangilinan J."/>
            <person name="Park H.-J."/>
            <person name="Ramirez L."/>
            <person name="Alfaro M."/>
            <person name="Sun H."/>
            <person name="Tritt A."/>
            <person name="Yoshinaga Y."/>
            <person name="Zwiers L.-H."/>
            <person name="Turgeon B."/>
            <person name="Goodwin S."/>
            <person name="Spatafora J."/>
            <person name="Crous P."/>
            <person name="Grigoriev I."/>
        </authorList>
    </citation>
    <scope>NUCLEOTIDE SEQUENCE</scope>
    <source>
        <strain evidence="3">CBS 115976</strain>
    </source>
</reference>
<keyword evidence="2" id="KW-0539">Nucleus</keyword>
<dbReference type="InterPro" id="IPR036600">
    <property type="entry name" value="PAH_sf"/>
</dbReference>
<gene>
    <name evidence="3" type="ORF">BT63DRAFT_414980</name>
</gene>
<evidence type="ECO:0000256" key="1">
    <source>
        <dbReference type="ARBA" id="ARBA00004123"/>
    </source>
</evidence>
<dbReference type="Gene3D" id="1.20.1160.11">
    <property type="entry name" value="Paired amphipathic helix"/>
    <property type="match status" value="2"/>
</dbReference>